<feature type="compositionally biased region" description="Polar residues" evidence="1">
    <location>
        <begin position="337"/>
        <end position="356"/>
    </location>
</feature>
<gene>
    <name evidence="2" type="primary">ESC1</name>
    <name evidence="2" type="ORF">SPAR_M03350</name>
</gene>
<dbReference type="GeneID" id="54632912"/>
<accession>A0A8B8UXN5</accession>
<feature type="compositionally biased region" description="Basic and acidic residues" evidence="1">
    <location>
        <begin position="417"/>
        <end position="428"/>
    </location>
</feature>
<feature type="compositionally biased region" description="Basic and acidic residues" evidence="1">
    <location>
        <begin position="390"/>
        <end position="402"/>
    </location>
</feature>
<feature type="region of interest" description="Disordered" evidence="1">
    <location>
        <begin position="966"/>
        <end position="1009"/>
    </location>
</feature>
<reference evidence="2" key="3">
    <citation type="submission" date="2025-07" db="EMBL/GenBank/DDBJ databases">
        <authorList>
            <consortium name="NCBI Genome Project"/>
        </authorList>
    </citation>
    <scope>NUCLEOTIDE SEQUENCE</scope>
    <source>
        <strain evidence="2">CBS432</strain>
    </source>
</reference>
<feature type="compositionally biased region" description="Acidic residues" evidence="1">
    <location>
        <begin position="1330"/>
        <end position="1341"/>
    </location>
</feature>
<protein>
    <submittedName>
        <fullName evidence="2">Esc1p</fullName>
    </submittedName>
</protein>
<organism evidence="2">
    <name type="scientific">Saccharomyces paradoxus</name>
    <name type="common">Yeast</name>
    <name type="synonym">Saccharomyces douglasii</name>
    <dbReference type="NCBI Taxonomy" id="27291"/>
    <lineage>
        <taxon>Eukaryota</taxon>
        <taxon>Fungi</taxon>
        <taxon>Dikarya</taxon>
        <taxon>Ascomycota</taxon>
        <taxon>Saccharomycotina</taxon>
        <taxon>Saccharomycetes</taxon>
        <taxon>Saccharomycetales</taxon>
        <taxon>Saccharomycetaceae</taxon>
        <taxon>Saccharomyces</taxon>
    </lineage>
</organism>
<feature type="compositionally biased region" description="Acidic residues" evidence="1">
    <location>
        <begin position="205"/>
        <end position="220"/>
    </location>
</feature>
<feature type="compositionally biased region" description="Polar residues" evidence="1">
    <location>
        <begin position="60"/>
        <end position="71"/>
    </location>
</feature>
<feature type="compositionally biased region" description="Polar residues" evidence="1">
    <location>
        <begin position="265"/>
        <end position="286"/>
    </location>
</feature>
<feature type="region of interest" description="Disordered" evidence="1">
    <location>
        <begin position="855"/>
        <end position="880"/>
    </location>
</feature>
<feature type="compositionally biased region" description="Basic and acidic residues" evidence="1">
    <location>
        <begin position="1680"/>
        <end position="1692"/>
    </location>
</feature>
<feature type="compositionally biased region" description="Basic residues" evidence="1">
    <location>
        <begin position="1642"/>
        <end position="1660"/>
    </location>
</feature>
<feature type="compositionally biased region" description="Basic and acidic residues" evidence="1">
    <location>
        <begin position="1301"/>
        <end position="1312"/>
    </location>
</feature>
<proteinExistence type="predicted"/>
<feature type="region of interest" description="Disordered" evidence="1">
    <location>
        <begin position="33"/>
        <end position="81"/>
    </location>
</feature>
<feature type="compositionally biased region" description="Basic and acidic residues" evidence="1">
    <location>
        <begin position="1385"/>
        <end position="1413"/>
    </location>
</feature>
<feature type="compositionally biased region" description="Basic and acidic residues" evidence="1">
    <location>
        <begin position="855"/>
        <end position="877"/>
    </location>
</feature>
<reference evidence="2" key="4">
    <citation type="submission" date="2025-08" db="UniProtKB">
        <authorList>
            <consortium name="RefSeq"/>
        </authorList>
    </citation>
    <scope>IDENTIFICATION</scope>
    <source>
        <strain evidence="2">CBS432</strain>
    </source>
</reference>
<reference evidence="2" key="1">
    <citation type="journal article" date="2017" name="Nat. Genet.">
        <title>Contrasting evolutionary genome dynamics between domesticated and wild yeasts.</title>
        <authorList>
            <person name="Yue J.X."/>
            <person name="Li J."/>
            <person name="Aigrain L."/>
            <person name="Hallin J."/>
            <person name="Persson K."/>
            <person name="Oliver K."/>
            <person name="Bergstrom A."/>
            <person name="Coupland P."/>
            <person name="Warringer J."/>
            <person name="Lagomarsino M.C."/>
            <person name="Fischer G."/>
            <person name="Durbin R."/>
            <person name="Liti G."/>
        </authorList>
    </citation>
    <scope>NUCLEOTIDE SEQUENCE</scope>
    <source>
        <strain evidence="2">CBS432</strain>
    </source>
</reference>
<feature type="region of interest" description="Disordered" evidence="1">
    <location>
        <begin position="1577"/>
        <end position="1692"/>
    </location>
</feature>
<feature type="region of interest" description="Disordered" evidence="1">
    <location>
        <begin position="1301"/>
        <end position="1356"/>
    </location>
</feature>
<feature type="region of interest" description="Disordered" evidence="1">
    <location>
        <begin position="1374"/>
        <end position="1554"/>
    </location>
</feature>
<feature type="compositionally biased region" description="Polar residues" evidence="1">
    <location>
        <begin position="986"/>
        <end position="998"/>
    </location>
</feature>
<reference evidence="2" key="2">
    <citation type="submission" date="2020-01" db="EMBL/GenBank/DDBJ databases">
        <title>Population-level Yeast Reference Genomes.</title>
        <authorList>
            <person name="Yue J.-X."/>
        </authorList>
    </citation>
    <scope>NUCLEOTIDE SEQUENCE</scope>
    <source>
        <strain evidence="2">CBS432</strain>
    </source>
</reference>
<feature type="compositionally biased region" description="Acidic residues" evidence="1">
    <location>
        <begin position="368"/>
        <end position="378"/>
    </location>
</feature>
<feature type="compositionally biased region" description="Basic and acidic residues" evidence="1">
    <location>
        <begin position="502"/>
        <end position="511"/>
    </location>
</feature>
<dbReference type="KEGG" id="spao:SPAR_M03350"/>
<feature type="compositionally biased region" description="Polar residues" evidence="1">
    <location>
        <begin position="777"/>
        <end position="791"/>
    </location>
</feature>
<feature type="compositionally biased region" description="Basic and acidic residues" evidence="1">
    <location>
        <begin position="35"/>
        <end position="44"/>
    </location>
</feature>
<evidence type="ECO:0000313" key="2">
    <source>
        <dbReference type="RefSeq" id="XP_033768522.1"/>
    </source>
</evidence>
<dbReference type="VEuPathDB" id="FungiDB:SPAR_M03350"/>
<feature type="compositionally biased region" description="Basic and acidic residues" evidence="1">
    <location>
        <begin position="436"/>
        <end position="445"/>
    </location>
</feature>
<feature type="region of interest" description="Disordered" evidence="1">
    <location>
        <begin position="776"/>
        <end position="806"/>
    </location>
</feature>
<feature type="region of interest" description="Disordered" evidence="1">
    <location>
        <begin position="555"/>
        <end position="608"/>
    </location>
</feature>
<feature type="compositionally biased region" description="Polar residues" evidence="1">
    <location>
        <begin position="1500"/>
        <end position="1510"/>
    </location>
</feature>
<feature type="compositionally biased region" description="Basic and acidic residues" evidence="1">
    <location>
        <begin position="966"/>
        <end position="982"/>
    </location>
</feature>
<dbReference type="RefSeq" id="XP_033768522.1">
    <property type="nucleotide sequence ID" value="XM_033912631.1"/>
</dbReference>
<feature type="region of interest" description="Disordered" evidence="1">
    <location>
        <begin position="154"/>
        <end position="511"/>
    </location>
</feature>
<feature type="compositionally biased region" description="Polar residues" evidence="1">
    <location>
        <begin position="1374"/>
        <end position="1384"/>
    </location>
</feature>
<feature type="compositionally biased region" description="Basic and acidic residues" evidence="1">
    <location>
        <begin position="454"/>
        <end position="474"/>
    </location>
</feature>
<sequence>MSEKKGTFNSRTNRLDLTTPRRKLKILSSLLDAEDGSKTQDEHSYSSIHGNKHKVAKPTRQPTLRESISSRRNSHIHNKSLHEDSAKALNWVDSLINRGKSILTTLEKEDALFERELEEERQRFQLHDSLMNKYTGNGKSHQRLVDLRKSQYGTDTSFQNNDEIPLDSFISSPLPEADDKTPSSIDSDEDEDLQGKESLIKDFDLENDESDLSGEEENTDDQSSASIVILSDEEYAEEGALQDISSEDEYEAHEEEQVEMEDMGQGQTTMRPNVESATQTRLSNPSDHQDYSETVEKESDDDNDVESGAEKDESQEEEGTEHSIDFSKYMQPRIDNTKTLKYQPDEQQTYQTYSENDTFDSGPVNISVDDDSEDEESQAESYLANAGSVRHNEQELDNKELIENIESLDSGSESAQESERGNEGDFEYKATNGKESALEETKNTSESEDQSFEIDTKDEMEQHESGEESEKNDSIKNTSVKDFYENNNEDEYLKNSLNNDMDSAKGREKDTVDGKDYEVIGNRIESNLRGDSPDNLYNLAARAVLQFQQSKNLNCPQKEEKESEFYTGHSNRIDVSDRSSDELEEQLLSEKDFTGKTGNENVKVDRDDSPPCVEIEVEKASETGRDPPAEKKLLPLSTDTTFNDLPMGNEDSVYYSLDDADVISENLANTPLLETKPISTYEVVISGSVYSSTSYEDNAVVMPPQVEYISPFMNDPFNSSNGDCEKKHELLKSTLAALAPAFIEEDAKVGESGATESYLTSKSGCPNAFHIGEEIDQMSNSDETTKNASSGNENAHNENKNQNEVFPTMTTTADKSAEDNADEKYFSAINYTNITEDSSFQETIEPALDVEEYSRLHGKDTNKVEISTGDKHGKQNEDGSITQRSFATDFPDNYQQSNNGPDTSSAELKVKHSDLGEESFNKGPANVKVHSGTFEDQNKEGSSPDSLLQETAASLEVSYGVVDSERKCDEEHVGDPYEKGYADPESSYTGNSKESTTKGMRKDAFGLPEPENETVSINHEDEILFEANVCSSVDVQNKDIPAVTNREAEAKYEEGERKHIIEDINSDEAHISIIEKVGKTLIENNTEILEKPCVEEMNDKVYSKRRATTIEGTTLYKVNTNMHDVVNQASHSLDREQGRKVEKNTEVSAKVKVEIPAFSSELESVQSLKPESAHSNIFSSPIRVLGTMVKGVGKVVDLAESFVKKIDVMDSESDDSADIDDGNEEMFENSVTTNVCDDMKSIIIEDKDGDEDEVVTLGGVTTKAPSGNGNFNVINIDAVENGNNEEDIVYDQYSDIFGQQMKDKKSSQKSEESLVENLQCEQHSEKNDHSEEEEEEDDPIDGEATSANTHVSGPDDIKRQQLLKNLIDLENYSQKLTQDSSRGTSQEKRNEINTSREQDPTFERPVEEEHVGVIEEDSVSELDISIQSTEHEEYFSKKQERSIEDLHSEPEEDELFELERQVPTGIAVFGKSDDEERQRGTIPSTDLPSDPPSDREESTGSHTYSNSENASAGKGVPTSPEVYEIFSDTPNELPMEINNELPNTSLGKDDKTTATSVLDDRLEDLSSNDKNFINIKVNEGEEGSEHKAVDIPIEVDVKEEQEEIPPNPVPEEQKLNEGLFNDKGGLGSNNDEEINREEDKSKAKKKSRKRNYNSRRRKRKITEGSSAASNTKRRKRHEPRSRGKKTDSSVNK</sequence>
<evidence type="ECO:0000256" key="1">
    <source>
        <dbReference type="SAM" id="MobiDB-lite"/>
    </source>
</evidence>
<feature type="compositionally biased region" description="Basic and acidic residues" evidence="1">
    <location>
        <begin position="287"/>
        <end position="297"/>
    </location>
</feature>
<feature type="compositionally biased region" description="Basic and acidic residues" evidence="1">
    <location>
        <begin position="1429"/>
        <end position="1449"/>
    </location>
</feature>
<feature type="compositionally biased region" description="Basic and acidic residues" evidence="1">
    <location>
        <begin position="193"/>
        <end position="204"/>
    </location>
</feature>
<feature type="region of interest" description="Disordered" evidence="1">
    <location>
        <begin position="916"/>
        <end position="947"/>
    </location>
</feature>
<feature type="compositionally biased region" description="Acidic residues" evidence="1">
    <location>
        <begin position="298"/>
        <end position="319"/>
    </location>
</feature>
<dbReference type="OrthoDB" id="4070768at2759"/>
<feature type="compositionally biased region" description="Acidic residues" evidence="1">
    <location>
        <begin position="245"/>
        <end position="262"/>
    </location>
</feature>
<feature type="compositionally biased region" description="Basic and acidic residues" evidence="1">
    <location>
        <begin position="571"/>
        <end position="581"/>
    </location>
</feature>
<name>A0A8B8UXN5_SACPA</name>